<evidence type="ECO:0000313" key="3">
    <source>
        <dbReference type="Proteomes" id="UP000027135"/>
    </source>
</evidence>
<dbReference type="AlphaFoldDB" id="A0A067REJ3"/>
<dbReference type="InParanoid" id="A0A067REJ3"/>
<name>A0A067REJ3_ZOONE</name>
<reference evidence="2 3" key="1">
    <citation type="journal article" date="2014" name="Nat. Commun.">
        <title>Molecular traces of alternative social organization in a termite genome.</title>
        <authorList>
            <person name="Terrapon N."/>
            <person name="Li C."/>
            <person name="Robertson H.M."/>
            <person name="Ji L."/>
            <person name="Meng X."/>
            <person name="Booth W."/>
            <person name="Chen Z."/>
            <person name="Childers C.P."/>
            <person name="Glastad K.M."/>
            <person name="Gokhale K."/>
            <person name="Gowin J."/>
            <person name="Gronenberg W."/>
            <person name="Hermansen R.A."/>
            <person name="Hu H."/>
            <person name="Hunt B.G."/>
            <person name="Huylmans A.K."/>
            <person name="Khalil S.M."/>
            <person name="Mitchell R.D."/>
            <person name="Munoz-Torres M.C."/>
            <person name="Mustard J.A."/>
            <person name="Pan H."/>
            <person name="Reese J.T."/>
            <person name="Scharf M.E."/>
            <person name="Sun F."/>
            <person name="Vogel H."/>
            <person name="Xiao J."/>
            <person name="Yang W."/>
            <person name="Yang Z."/>
            <person name="Yang Z."/>
            <person name="Zhou J."/>
            <person name="Zhu J."/>
            <person name="Brent C.S."/>
            <person name="Elsik C.G."/>
            <person name="Goodisman M.A."/>
            <person name="Liberles D.A."/>
            <person name="Roe R.M."/>
            <person name="Vargo E.L."/>
            <person name="Vilcinskas A."/>
            <person name="Wang J."/>
            <person name="Bornberg-Bauer E."/>
            <person name="Korb J."/>
            <person name="Zhang G."/>
            <person name="Liebig J."/>
        </authorList>
    </citation>
    <scope>NUCLEOTIDE SEQUENCE [LARGE SCALE GENOMIC DNA]</scope>
    <source>
        <tissue evidence="2">Whole organism</tissue>
    </source>
</reference>
<protein>
    <recommendedName>
        <fullName evidence="4">Protein TsetseEP domain-containing protein</fullName>
    </recommendedName>
</protein>
<evidence type="ECO:0000313" key="2">
    <source>
        <dbReference type="EMBL" id="KDR17286.1"/>
    </source>
</evidence>
<dbReference type="EMBL" id="KK852747">
    <property type="protein sequence ID" value="KDR17286.1"/>
    <property type="molecule type" value="Genomic_DNA"/>
</dbReference>
<keyword evidence="3" id="KW-1185">Reference proteome</keyword>
<dbReference type="OrthoDB" id="10392252at2759"/>
<accession>A0A067REJ3</accession>
<evidence type="ECO:0008006" key="4">
    <source>
        <dbReference type="Google" id="ProtNLM"/>
    </source>
</evidence>
<dbReference type="Proteomes" id="UP000027135">
    <property type="component" value="Unassembled WGS sequence"/>
</dbReference>
<feature type="chain" id="PRO_5001645103" description="Protein TsetseEP domain-containing protein" evidence="1">
    <location>
        <begin position="21"/>
        <end position="257"/>
    </location>
</feature>
<proteinExistence type="predicted"/>
<organism evidence="2 3">
    <name type="scientific">Zootermopsis nevadensis</name>
    <name type="common">Dampwood termite</name>
    <dbReference type="NCBI Taxonomy" id="136037"/>
    <lineage>
        <taxon>Eukaryota</taxon>
        <taxon>Metazoa</taxon>
        <taxon>Ecdysozoa</taxon>
        <taxon>Arthropoda</taxon>
        <taxon>Hexapoda</taxon>
        <taxon>Insecta</taxon>
        <taxon>Pterygota</taxon>
        <taxon>Neoptera</taxon>
        <taxon>Polyneoptera</taxon>
        <taxon>Dictyoptera</taxon>
        <taxon>Blattodea</taxon>
        <taxon>Blattoidea</taxon>
        <taxon>Termitoidae</taxon>
        <taxon>Termopsidae</taxon>
        <taxon>Zootermopsis</taxon>
    </lineage>
</organism>
<sequence>MASTYILAIMAICSVQFAQSANIEKRGLLDGIPLVGPLLQQAVDQVASATSSFISDTLSTLGGGVTQAQTIAQNHSDQATEVNNAAKGPLESLLKAVTDEIHSVVDNSLQYGWNSTLCVAGQTGNAESIVKRAATNIFDCTQTEIQYTIELLGDITNLNNQGIALARSTPSQFASCISWDIIGILSCVQNISSTAISRFLLLLSSQLSDIYALTVQGIYLPEHLTRCGADQIFKATADVGGIITNVGECIKQVASNS</sequence>
<evidence type="ECO:0000256" key="1">
    <source>
        <dbReference type="SAM" id="SignalP"/>
    </source>
</evidence>
<feature type="signal peptide" evidence="1">
    <location>
        <begin position="1"/>
        <end position="20"/>
    </location>
</feature>
<keyword evidence="1" id="KW-0732">Signal</keyword>
<gene>
    <name evidence="2" type="ORF">L798_08852</name>
</gene>